<proteinExistence type="predicted"/>
<accession>A0A6N2XEC0</accession>
<organism evidence="1">
    <name type="scientific">Clostridium innocuum</name>
    <dbReference type="NCBI Taxonomy" id="1522"/>
    <lineage>
        <taxon>Bacteria</taxon>
        <taxon>Bacillati</taxon>
        <taxon>Bacillota</taxon>
        <taxon>Clostridia</taxon>
        <taxon>Eubacteriales</taxon>
        <taxon>Clostridiaceae</taxon>
        <taxon>Clostridium</taxon>
    </lineage>
</organism>
<dbReference type="RefSeq" id="WP_008729037.1">
    <property type="nucleotide sequence ID" value="NZ_BAABXQ010000006.1"/>
</dbReference>
<sequence length="93" mass="10859">MLKVTDKYYIDADDKYFNVVEKAVNHKTGKITSWNRASFKKIQDAVAEIREIVLRDKIMNNEILTLSDLRSTALNIDKFIGDQMWTEGRKYDA</sequence>
<dbReference type="AlphaFoldDB" id="A0A6N2XEC0"/>
<reference evidence="1" key="1">
    <citation type="submission" date="2019-11" db="EMBL/GenBank/DDBJ databases">
        <authorList>
            <person name="Feng L."/>
        </authorList>
    </citation>
    <scope>NUCLEOTIDE SEQUENCE</scope>
    <source>
        <strain evidence="1">CinnocuumLFYP12</strain>
    </source>
</reference>
<evidence type="ECO:0000313" key="1">
    <source>
        <dbReference type="EMBL" id="VYT52575.1"/>
    </source>
</evidence>
<protein>
    <submittedName>
        <fullName evidence="1">Uncharacterized protein</fullName>
    </submittedName>
</protein>
<dbReference type="EMBL" id="CACRTE010000058">
    <property type="protein sequence ID" value="VYT52575.1"/>
    <property type="molecule type" value="Genomic_DNA"/>
</dbReference>
<gene>
    <name evidence="1" type="ORF">CILFYP12_04306</name>
</gene>
<name>A0A6N2XEC0_CLOIN</name>